<dbReference type="GO" id="GO:0005886">
    <property type="term" value="C:plasma membrane"/>
    <property type="evidence" value="ECO:0007669"/>
    <property type="project" value="UniProtKB-SubCell"/>
</dbReference>
<dbReference type="PROSITE" id="PS00211">
    <property type="entry name" value="ABC_TRANSPORTER_1"/>
    <property type="match status" value="1"/>
</dbReference>
<evidence type="ECO:0000313" key="11">
    <source>
        <dbReference type="EMBL" id="PXX75027.1"/>
    </source>
</evidence>
<dbReference type="InterPro" id="IPR003593">
    <property type="entry name" value="AAA+_ATPase"/>
</dbReference>
<dbReference type="InterPro" id="IPR027417">
    <property type="entry name" value="P-loop_NTPase"/>
</dbReference>
<dbReference type="CDD" id="cd18547">
    <property type="entry name" value="ABC_6TM_Tm288_like"/>
    <property type="match status" value="1"/>
</dbReference>
<dbReference type="PROSITE" id="PS50929">
    <property type="entry name" value="ABC_TM1F"/>
    <property type="match status" value="1"/>
</dbReference>
<dbReference type="CDD" id="cd03254">
    <property type="entry name" value="ABCC_Glucan_exporter_like"/>
    <property type="match status" value="1"/>
</dbReference>
<dbReference type="InterPro" id="IPR039421">
    <property type="entry name" value="Type_1_exporter"/>
</dbReference>
<gene>
    <name evidence="11" type="ORF">DES51_1219</name>
</gene>
<dbReference type="InterPro" id="IPR017871">
    <property type="entry name" value="ABC_transporter-like_CS"/>
</dbReference>
<organism evidence="11 12">
    <name type="scientific">Dielma fastidiosa</name>
    <dbReference type="NCBI Taxonomy" id="1034346"/>
    <lineage>
        <taxon>Bacteria</taxon>
        <taxon>Bacillati</taxon>
        <taxon>Bacillota</taxon>
        <taxon>Erysipelotrichia</taxon>
        <taxon>Erysipelotrichales</taxon>
        <taxon>Erysipelotrichaceae</taxon>
        <taxon>Dielma</taxon>
    </lineage>
</organism>
<dbReference type="InterPro" id="IPR011527">
    <property type="entry name" value="ABC1_TM_dom"/>
</dbReference>
<evidence type="ECO:0000256" key="8">
    <source>
        <dbReference type="SAM" id="Phobius"/>
    </source>
</evidence>
<dbReference type="Pfam" id="PF00005">
    <property type="entry name" value="ABC_tran"/>
    <property type="match status" value="1"/>
</dbReference>
<dbReference type="SUPFAM" id="SSF90123">
    <property type="entry name" value="ABC transporter transmembrane region"/>
    <property type="match status" value="1"/>
</dbReference>
<accession>A0A318KHQ6</accession>
<dbReference type="OrthoDB" id="9770415at2"/>
<reference evidence="11 12" key="1">
    <citation type="submission" date="2018-05" db="EMBL/GenBank/DDBJ databases">
        <title>Genomic Encyclopedia of Type Strains, Phase IV (KMG-IV): sequencing the most valuable type-strain genomes for metagenomic binning, comparative biology and taxonomic classification.</title>
        <authorList>
            <person name="Goeker M."/>
        </authorList>
    </citation>
    <scope>NUCLEOTIDE SEQUENCE [LARGE SCALE GENOMIC DNA]</scope>
    <source>
        <strain evidence="11 12">JC118</strain>
    </source>
</reference>
<dbReference type="FunFam" id="3.40.50.300:FF:000287">
    <property type="entry name" value="Multidrug ABC transporter ATP-binding protein"/>
    <property type="match status" value="1"/>
</dbReference>
<dbReference type="AlphaFoldDB" id="A0A318KHQ6"/>
<name>A0A318KHQ6_9FIRM</name>
<keyword evidence="7 8" id="KW-0472">Membrane</keyword>
<keyword evidence="4" id="KW-0547">Nucleotide-binding</keyword>
<keyword evidence="6 8" id="KW-1133">Transmembrane helix</keyword>
<dbReference type="STRING" id="1034346.GCA_000313565_01487"/>
<keyword evidence="12" id="KW-1185">Reference proteome</keyword>
<sequence>MKIMKRLMRYLLPYKHYLLLAILSAILSVTASLYAPIIIGHAIDCIIAIGNVDFSLMSHYLAQLAFVLIVSAFFQKTMMLATNQMTYGSIRDLRQSAFQKFSRLPLKTIDNHSRGDLIARIIADIDIISDGLLQTFSQLFTGLVTIVVTLLFMASINRLIMLLVVVLTPLSLWLTSFIAKRNYHYFRSQSRLRGELSANIEEMVGSMKVVKAFHHEAAAQKQFEEMNQRLYDSGVKSQFFSSIANPATRFINALIYACVGISGAVLVFNGMLTTGQLSSFLAYANQYSKPFNEITGVVSELQNAFASAARVFELLDSEEEIADSSESLPLSKGHVQLDKLKFSYTNQPFIDDFSIDVKSGQHIALVGPTGCGKTTLINLLMRFYELEGGSIKIDGIDIRTVSKKSLRSQIGMVLQDTWLFSGTIRDNIAYGKPNASDEEIIAAAKAAYAHSFIKRLPQGYDTQISEGDNLSAGQKQLLCIARIMLMQPSILILDEATSNIDTRTEVKIQRAFDKIMAGKTSFVVAHRLSTIKEADCILVMKDGRVIEKGNHETLLNQHGFYASLYASQFVQS</sequence>
<dbReference type="InterPro" id="IPR036640">
    <property type="entry name" value="ABC1_TM_sf"/>
</dbReference>
<evidence type="ECO:0000256" key="6">
    <source>
        <dbReference type="ARBA" id="ARBA00022989"/>
    </source>
</evidence>
<dbReference type="SMART" id="SM00382">
    <property type="entry name" value="AAA"/>
    <property type="match status" value="1"/>
</dbReference>
<dbReference type="Gene3D" id="3.40.50.300">
    <property type="entry name" value="P-loop containing nucleotide triphosphate hydrolases"/>
    <property type="match status" value="1"/>
</dbReference>
<protein>
    <submittedName>
        <fullName evidence="11">ATP-binding cassette subfamily B protein</fullName>
    </submittedName>
</protein>
<feature type="transmembrane region" description="Helical" evidence="8">
    <location>
        <begin position="250"/>
        <end position="272"/>
    </location>
</feature>
<evidence type="ECO:0000313" key="12">
    <source>
        <dbReference type="Proteomes" id="UP000247612"/>
    </source>
</evidence>
<dbReference type="GO" id="GO:0016887">
    <property type="term" value="F:ATP hydrolysis activity"/>
    <property type="evidence" value="ECO:0007669"/>
    <property type="project" value="InterPro"/>
</dbReference>
<evidence type="ECO:0000256" key="5">
    <source>
        <dbReference type="ARBA" id="ARBA00022840"/>
    </source>
</evidence>
<feature type="domain" description="ABC transporter" evidence="9">
    <location>
        <begin position="335"/>
        <end position="567"/>
    </location>
</feature>
<feature type="transmembrane region" description="Helical" evidence="8">
    <location>
        <begin position="160"/>
        <end position="179"/>
    </location>
</feature>
<dbReference type="InterPro" id="IPR003439">
    <property type="entry name" value="ABC_transporter-like_ATP-bd"/>
</dbReference>
<comment type="subcellular location">
    <subcellularLocation>
        <location evidence="1">Cell membrane</location>
        <topology evidence="1">Multi-pass membrane protein</topology>
    </subcellularLocation>
</comment>
<feature type="transmembrane region" description="Helical" evidence="8">
    <location>
        <begin position="136"/>
        <end position="154"/>
    </location>
</feature>
<dbReference type="PANTHER" id="PTHR43394">
    <property type="entry name" value="ATP-DEPENDENT PERMEASE MDL1, MITOCHONDRIAL"/>
    <property type="match status" value="1"/>
</dbReference>
<dbReference type="PROSITE" id="PS50893">
    <property type="entry name" value="ABC_TRANSPORTER_2"/>
    <property type="match status" value="1"/>
</dbReference>
<dbReference type="GO" id="GO:0005524">
    <property type="term" value="F:ATP binding"/>
    <property type="evidence" value="ECO:0007669"/>
    <property type="project" value="UniProtKB-KW"/>
</dbReference>
<keyword evidence="3 8" id="KW-0812">Transmembrane</keyword>
<comment type="caution">
    <text evidence="11">The sequence shown here is derived from an EMBL/GenBank/DDBJ whole genome shotgun (WGS) entry which is preliminary data.</text>
</comment>
<evidence type="ECO:0000256" key="7">
    <source>
        <dbReference type="ARBA" id="ARBA00023136"/>
    </source>
</evidence>
<evidence type="ECO:0000256" key="4">
    <source>
        <dbReference type="ARBA" id="ARBA00022741"/>
    </source>
</evidence>
<dbReference type="Gene3D" id="1.20.1560.10">
    <property type="entry name" value="ABC transporter type 1, transmembrane domain"/>
    <property type="match status" value="1"/>
</dbReference>
<evidence type="ECO:0000256" key="1">
    <source>
        <dbReference type="ARBA" id="ARBA00004651"/>
    </source>
</evidence>
<dbReference type="Pfam" id="PF00664">
    <property type="entry name" value="ABC_membrane"/>
    <property type="match status" value="1"/>
</dbReference>
<dbReference type="SUPFAM" id="SSF52540">
    <property type="entry name" value="P-loop containing nucleoside triphosphate hydrolases"/>
    <property type="match status" value="1"/>
</dbReference>
<keyword evidence="2" id="KW-0813">Transport</keyword>
<dbReference type="EMBL" id="QJKH01000021">
    <property type="protein sequence ID" value="PXX75027.1"/>
    <property type="molecule type" value="Genomic_DNA"/>
</dbReference>
<evidence type="ECO:0000256" key="2">
    <source>
        <dbReference type="ARBA" id="ARBA00022448"/>
    </source>
</evidence>
<keyword evidence="5 11" id="KW-0067">ATP-binding</keyword>
<dbReference type="GO" id="GO:0015421">
    <property type="term" value="F:ABC-type oligopeptide transporter activity"/>
    <property type="evidence" value="ECO:0007669"/>
    <property type="project" value="TreeGrafter"/>
</dbReference>
<dbReference type="PANTHER" id="PTHR43394:SF1">
    <property type="entry name" value="ATP-BINDING CASSETTE SUB-FAMILY B MEMBER 10, MITOCHONDRIAL"/>
    <property type="match status" value="1"/>
</dbReference>
<evidence type="ECO:0000256" key="3">
    <source>
        <dbReference type="ARBA" id="ARBA00022692"/>
    </source>
</evidence>
<proteinExistence type="predicted"/>
<dbReference type="RefSeq" id="WP_022937790.1">
    <property type="nucleotide sequence ID" value="NZ_CABKRQ010000003.1"/>
</dbReference>
<feature type="domain" description="ABC transmembrane type-1" evidence="10">
    <location>
        <begin position="19"/>
        <end position="303"/>
    </location>
</feature>
<feature type="transmembrane region" description="Helical" evidence="8">
    <location>
        <begin position="58"/>
        <end position="75"/>
    </location>
</feature>
<dbReference type="Proteomes" id="UP000247612">
    <property type="component" value="Unassembled WGS sequence"/>
</dbReference>
<evidence type="ECO:0000259" key="10">
    <source>
        <dbReference type="PROSITE" id="PS50929"/>
    </source>
</evidence>
<evidence type="ECO:0000259" key="9">
    <source>
        <dbReference type="PROSITE" id="PS50893"/>
    </source>
</evidence>